<reference evidence="2 3" key="1">
    <citation type="submission" date="2016-05" db="EMBL/GenBank/DDBJ databases">
        <title>Microbial solvent formation.</title>
        <authorList>
            <person name="Poehlein A."/>
            <person name="Montoya Solano J.D."/>
            <person name="Flitsch S."/>
            <person name="Krabben P."/>
            <person name="Duerre P."/>
            <person name="Daniel R."/>
        </authorList>
    </citation>
    <scope>NUCLEOTIDE SEQUENCE [LARGE SCALE GENOMIC DNA]</scope>
    <source>
        <strain evidence="2 3">DSM 2619</strain>
    </source>
</reference>
<evidence type="ECO:0000313" key="3">
    <source>
        <dbReference type="Proteomes" id="UP000190890"/>
    </source>
</evidence>
<dbReference type="RefSeq" id="WP_077845937.1">
    <property type="nucleotide sequence ID" value="NZ_LZZM01000034.1"/>
</dbReference>
<dbReference type="OrthoDB" id="3711824at2"/>
<dbReference type="AlphaFoldDB" id="A0A1S8TX70"/>
<feature type="signal peptide" evidence="1">
    <location>
        <begin position="1"/>
        <end position="26"/>
    </location>
</feature>
<evidence type="ECO:0000313" key="2">
    <source>
        <dbReference type="EMBL" id="OOM82015.1"/>
    </source>
</evidence>
<dbReference type="STRING" id="29367.CLPUN_06330"/>
<dbReference type="Proteomes" id="UP000190890">
    <property type="component" value="Unassembled WGS sequence"/>
</dbReference>
<comment type="caution">
    <text evidence="2">The sequence shown here is derived from an EMBL/GenBank/DDBJ whole genome shotgun (WGS) entry which is preliminary data.</text>
</comment>
<keyword evidence="3" id="KW-1185">Reference proteome</keyword>
<feature type="chain" id="PRO_5012255814" evidence="1">
    <location>
        <begin position="27"/>
        <end position="70"/>
    </location>
</feature>
<sequence length="70" mass="7983">MKNKFLGVTLSALLLFFSSAPTLVHATETNQASKIVQATHNHNWVEISFENGCHTYKCSTCHKLKQVWEY</sequence>
<accession>A0A1S8TX70</accession>
<protein>
    <submittedName>
        <fullName evidence="2">Uncharacterized protein</fullName>
    </submittedName>
</protein>
<evidence type="ECO:0000256" key="1">
    <source>
        <dbReference type="SAM" id="SignalP"/>
    </source>
</evidence>
<proteinExistence type="predicted"/>
<dbReference type="EMBL" id="LZZM01000034">
    <property type="protein sequence ID" value="OOM82015.1"/>
    <property type="molecule type" value="Genomic_DNA"/>
</dbReference>
<keyword evidence="1" id="KW-0732">Signal</keyword>
<gene>
    <name evidence="2" type="ORF">CLPUN_06330</name>
</gene>
<organism evidence="2 3">
    <name type="scientific">Clostridium puniceum</name>
    <dbReference type="NCBI Taxonomy" id="29367"/>
    <lineage>
        <taxon>Bacteria</taxon>
        <taxon>Bacillati</taxon>
        <taxon>Bacillota</taxon>
        <taxon>Clostridia</taxon>
        <taxon>Eubacteriales</taxon>
        <taxon>Clostridiaceae</taxon>
        <taxon>Clostridium</taxon>
    </lineage>
</organism>
<name>A0A1S8TX70_9CLOT</name>